<dbReference type="EMBL" id="BK059104">
    <property type="protein sequence ID" value="DAE30461.1"/>
    <property type="molecule type" value="Genomic_DNA"/>
</dbReference>
<name>A0A8S5RHA8_9VIRU</name>
<accession>A0A8S5RHA8</accession>
<proteinExistence type="predicted"/>
<organism evidence="1">
    <name type="scientific">virus sp. ctiha2</name>
    <dbReference type="NCBI Taxonomy" id="2827299"/>
    <lineage>
        <taxon>Viruses</taxon>
    </lineage>
</organism>
<evidence type="ECO:0000313" key="1">
    <source>
        <dbReference type="EMBL" id="DAE30461.1"/>
    </source>
</evidence>
<protein>
    <submittedName>
        <fullName evidence="1">Uncharacterized protein</fullName>
    </submittedName>
</protein>
<reference evidence="1" key="1">
    <citation type="journal article" date="2021" name="Proc. Natl. Acad. Sci. U.S.A.">
        <title>A Catalog of Tens of Thousands of Viruses from Human Metagenomes Reveals Hidden Associations with Chronic Diseases.</title>
        <authorList>
            <person name="Tisza M.J."/>
            <person name="Buck C.B."/>
        </authorList>
    </citation>
    <scope>NUCLEOTIDE SEQUENCE</scope>
    <source>
        <strain evidence="1">Ctiha2</strain>
    </source>
</reference>
<sequence>MKENHREILVVSNEKGKKFSLIETDNNYIVACGYSALERWGQQWEHGIYYMFLNDKEKLVALNKATEKLFEKVNKNYIPRTRLEELATSFKDGLISDDRESAFEFFENCCEMTDKEKEWFGIEEDSPIANTKFENPMYNKGYDDGFSDGANNADI</sequence>